<accession>C7N0Z6</accession>
<keyword evidence="2" id="KW-1185">Reference proteome</keyword>
<organism evidence="1 2">
    <name type="scientific">Slackia heliotrinireducens (strain ATCC 29202 / DSM 20476 / NCTC 11029 / RHS 1)</name>
    <name type="common">Peptococcus heliotrinreducens</name>
    <dbReference type="NCBI Taxonomy" id="471855"/>
    <lineage>
        <taxon>Bacteria</taxon>
        <taxon>Bacillati</taxon>
        <taxon>Actinomycetota</taxon>
        <taxon>Coriobacteriia</taxon>
        <taxon>Eggerthellales</taxon>
        <taxon>Eggerthellaceae</taxon>
        <taxon>Slackia</taxon>
    </lineage>
</organism>
<dbReference type="RefSeq" id="WP_012799318.1">
    <property type="nucleotide sequence ID" value="NC_013165.1"/>
</dbReference>
<evidence type="ECO:0000313" key="2">
    <source>
        <dbReference type="Proteomes" id="UP000002026"/>
    </source>
</evidence>
<name>C7N0Z6_SLAHD</name>
<sequence length="122" mass="13666">MATARRTAGWRFLLADPEYMEHLVAVFLDGSLVIWRESGQLVFGALFSLKESLYYSDDKAASISRRTVFLHDYMARKRPEIADDPAAACAETGYPPDAYSAMAGIEARDIRKTRDSEEGALR</sequence>
<evidence type="ECO:0000313" key="1">
    <source>
        <dbReference type="EMBL" id="ACV23218.1"/>
    </source>
</evidence>
<protein>
    <submittedName>
        <fullName evidence="1">Uncharacterized protein</fullName>
    </submittedName>
</protein>
<dbReference type="KEGG" id="shi:Shel_22080"/>
<dbReference type="EMBL" id="CP001684">
    <property type="protein sequence ID" value="ACV23218.1"/>
    <property type="molecule type" value="Genomic_DNA"/>
</dbReference>
<dbReference type="Proteomes" id="UP000002026">
    <property type="component" value="Chromosome"/>
</dbReference>
<dbReference type="HOGENOM" id="CLU_2025204_0_0_11"/>
<reference evidence="1 2" key="1">
    <citation type="journal article" date="2009" name="Stand. Genomic Sci.">
        <title>Complete genome sequence of Slackia heliotrinireducens type strain (RHS 1).</title>
        <authorList>
            <person name="Pukall R."/>
            <person name="Lapidus A."/>
            <person name="Nolan M."/>
            <person name="Copeland A."/>
            <person name="Glavina Del Rio T."/>
            <person name="Lucas S."/>
            <person name="Chen F."/>
            <person name="Tice H."/>
            <person name="Cheng J.F."/>
            <person name="Chertkov O."/>
            <person name="Bruce D."/>
            <person name="Goodwin L."/>
            <person name="Kuske C."/>
            <person name="Brettin T."/>
            <person name="Detter J.C."/>
            <person name="Han C."/>
            <person name="Pitluck S."/>
            <person name="Pati A."/>
            <person name="Mavrommatis K."/>
            <person name="Ivanova N."/>
            <person name="Ovchinnikova G."/>
            <person name="Chen A."/>
            <person name="Palaniappan K."/>
            <person name="Schneider S."/>
            <person name="Rohde M."/>
            <person name="Chain P."/>
            <person name="D'haeseleer P."/>
            <person name="Goker M."/>
            <person name="Bristow J."/>
            <person name="Eisen J.A."/>
            <person name="Markowitz V."/>
            <person name="Kyrpides N.C."/>
            <person name="Klenk H.P."/>
            <person name="Hugenholtz P."/>
        </authorList>
    </citation>
    <scope>NUCLEOTIDE SEQUENCE [LARGE SCALE GENOMIC DNA]</scope>
    <source>
        <strain evidence="2">ATCC 29202 / DSM 20476 / NCTC 11029 / RHS 1</strain>
    </source>
</reference>
<gene>
    <name evidence="1" type="ordered locus">Shel_22080</name>
</gene>
<proteinExistence type="predicted"/>
<dbReference type="AlphaFoldDB" id="C7N0Z6"/>